<sequence>MTNESRKGFTLVELLVVIAIIGILVGLLLPAVQSARETARRMQCTNRMKQVGLALHNYHSSFKAFPNGRMLYDRLLFGNPEKNRYTNYLAIGEMFWYGNKPVHLALLPYHENTAIYDLVDHTGSSSPRLTVNGQPAHDNYEAFSKSVSLYTCPSDANNDGRPTNTNFRYNFGGDTPYAGANDWYDNNCLNGCETIAKGNGAFTYGQQLAFRDFTDGSSHTFCFAERTLGSGFEGTLPTKSDIITMPSRVTTGLVDRDQIFDECLNYTPSISGYNFFSAGRWLDGSDWSNGWATAAYSSTMYNHVAPPNWRGQDCGAASAIPDTPGEAAIISARSMHPGGVNGLKTDGSVTFVSESIDLDAWRAMGTRNGNETVEDVQ</sequence>
<protein>
    <submittedName>
        <fullName evidence="3">Type II secretion system protein G</fullName>
    </submittedName>
</protein>
<dbReference type="AlphaFoldDB" id="A0A5C5Y6H4"/>
<dbReference type="Pfam" id="PF07596">
    <property type="entry name" value="SBP_bac_10"/>
    <property type="match status" value="1"/>
</dbReference>
<accession>A0A5C5Y6H4</accession>
<name>A0A5C5Y6H4_9PLAN</name>
<evidence type="ECO:0000259" key="2">
    <source>
        <dbReference type="Pfam" id="PF07596"/>
    </source>
</evidence>
<dbReference type="InterPro" id="IPR011453">
    <property type="entry name" value="DUF1559"/>
</dbReference>
<keyword evidence="1" id="KW-0812">Transmembrane</keyword>
<dbReference type="InterPro" id="IPR027558">
    <property type="entry name" value="Pre_pil_HX9DG_C"/>
</dbReference>
<gene>
    <name evidence="3" type="primary">xcpT_10</name>
    <name evidence="3" type="ORF">Pan14r_28560</name>
</gene>
<feature type="domain" description="DUF1559" evidence="2">
    <location>
        <begin position="33"/>
        <end position="358"/>
    </location>
</feature>
<evidence type="ECO:0000313" key="3">
    <source>
        <dbReference type="EMBL" id="TWT70549.1"/>
    </source>
</evidence>
<feature type="transmembrane region" description="Helical" evidence="1">
    <location>
        <begin position="12"/>
        <end position="32"/>
    </location>
</feature>
<dbReference type="PANTHER" id="PTHR30093">
    <property type="entry name" value="GENERAL SECRETION PATHWAY PROTEIN G"/>
    <property type="match status" value="1"/>
</dbReference>
<dbReference type="PANTHER" id="PTHR30093:SF2">
    <property type="entry name" value="TYPE II SECRETION SYSTEM PROTEIN H"/>
    <property type="match status" value="1"/>
</dbReference>
<dbReference type="InterPro" id="IPR045584">
    <property type="entry name" value="Pilin-like"/>
</dbReference>
<reference evidence="3 4" key="1">
    <citation type="submission" date="2019-02" db="EMBL/GenBank/DDBJ databases">
        <title>Deep-cultivation of Planctomycetes and their phenomic and genomic characterization uncovers novel biology.</title>
        <authorList>
            <person name="Wiegand S."/>
            <person name="Jogler M."/>
            <person name="Boedeker C."/>
            <person name="Pinto D."/>
            <person name="Vollmers J."/>
            <person name="Rivas-Marin E."/>
            <person name="Kohn T."/>
            <person name="Peeters S.H."/>
            <person name="Heuer A."/>
            <person name="Rast P."/>
            <person name="Oberbeckmann S."/>
            <person name="Bunk B."/>
            <person name="Jeske O."/>
            <person name="Meyerdierks A."/>
            <person name="Storesund J.E."/>
            <person name="Kallscheuer N."/>
            <person name="Luecker S."/>
            <person name="Lage O.M."/>
            <person name="Pohl T."/>
            <person name="Merkel B.J."/>
            <person name="Hornburger P."/>
            <person name="Mueller R.-W."/>
            <person name="Bruemmer F."/>
            <person name="Labrenz M."/>
            <person name="Spormann A.M."/>
            <person name="Op Den Camp H."/>
            <person name="Overmann J."/>
            <person name="Amann R."/>
            <person name="Jetten M.S.M."/>
            <person name="Mascher T."/>
            <person name="Medema M.H."/>
            <person name="Devos D.P."/>
            <person name="Kaster A.-K."/>
            <person name="Ovreas L."/>
            <person name="Rohde M."/>
            <person name="Galperin M.Y."/>
            <person name="Jogler C."/>
        </authorList>
    </citation>
    <scope>NUCLEOTIDE SEQUENCE [LARGE SCALE GENOMIC DNA]</scope>
    <source>
        <strain evidence="3 4">Pan14r</strain>
    </source>
</reference>
<dbReference type="Pfam" id="PF07963">
    <property type="entry name" value="N_methyl"/>
    <property type="match status" value="1"/>
</dbReference>
<keyword evidence="4" id="KW-1185">Reference proteome</keyword>
<dbReference type="NCBIfam" id="TIGR04294">
    <property type="entry name" value="pre_pil_HX9DG"/>
    <property type="match status" value="1"/>
</dbReference>
<evidence type="ECO:0000256" key="1">
    <source>
        <dbReference type="SAM" id="Phobius"/>
    </source>
</evidence>
<comment type="caution">
    <text evidence="3">The sequence shown here is derived from an EMBL/GenBank/DDBJ whole genome shotgun (WGS) entry which is preliminary data.</text>
</comment>
<keyword evidence="1" id="KW-1133">Transmembrane helix</keyword>
<dbReference type="SUPFAM" id="SSF54523">
    <property type="entry name" value="Pili subunits"/>
    <property type="match status" value="1"/>
</dbReference>
<dbReference type="PROSITE" id="PS00409">
    <property type="entry name" value="PROKAR_NTER_METHYL"/>
    <property type="match status" value="1"/>
</dbReference>
<dbReference type="Gene3D" id="3.30.700.10">
    <property type="entry name" value="Glycoprotein, Type 4 Pilin"/>
    <property type="match status" value="1"/>
</dbReference>
<keyword evidence="1" id="KW-0472">Membrane</keyword>
<dbReference type="OrthoDB" id="283871at2"/>
<organism evidence="3 4">
    <name type="scientific">Crateriforma conspicua</name>
    <dbReference type="NCBI Taxonomy" id="2527996"/>
    <lineage>
        <taxon>Bacteria</taxon>
        <taxon>Pseudomonadati</taxon>
        <taxon>Planctomycetota</taxon>
        <taxon>Planctomycetia</taxon>
        <taxon>Planctomycetales</taxon>
        <taxon>Planctomycetaceae</taxon>
        <taxon>Crateriforma</taxon>
    </lineage>
</organism>
<proteinExistence type="predicted"/>
<dbReference type="EMBL" id="SJPL01000001">
    <property type="protein sequence ID" value="TWT70549.1"/>
    <property type="molecule type" value="Genomic_DNA"/>
</dbReference>
<evidence type="ECO:0000313" key="4">
    <source>
        <dbReference type="Proteomes" id="UP000317238"/>
    </source>
</evidence>
<dbReference type="InterPro" id="IPR012902">
    <property type="entry name" value="N_methyl_site"/>
</dbReference>
<dbReference type="Proteomes" id="UP000317238">
    <property type="component" value="Unassembled WGS sequence"/>
</dbReference>
<dbReference type="NCBIfam" id="TIGR02532">
    <property type="entry name" value="IV_pilin_GFxxxE"/>
    <property type="match status" value="1"/>
</dbReference>